<accession>A0ABU6CD69</accession>
<evidence type="ECO:0000256" key="1">
    <source>
        <dbReference type="SAM" id="MobiDB-lite"/>
    </source>
</evidence>
<keyword evidence="3" id="KW-1185">Reference proteome</keyword>
<proteinExistence type="predicted"/>
<comment type="caution">
    <text evidence="2">The sequence shown here is derived from an EMBL/GenBank/DDBJ whole genome shotgun (WGS) entry which is preliminary data.</text>
</comment>
<dbReference type="RefSeq" id="WP_324770220.1">
    <property type="nucleotide sequence ID" value="NZ_BAAATS010000065.1"/>
</dbReference>
<reference evidence="2 3" key="1">
    <citation type="submission" date="2022-10" db="EMBL/GenBank/DDBJ databases">
        <authorList>
            <person name="Xie J."/>
            <person name="Shen N."/>
        </authorList>
    </citation>
    <scope>NUCLEOTIDE SEQUENCE [LARGE SCALE GENOMIC DNA]</scope>
    <source>
        <strain evidence="2 3">DSM 41681</strain>
    </source>
</reference>
<evidence type="ECO:0000313" key="3">
    <source>
        <dbReference type="Proteomes" id="UP001352223"/>
    </source>
</evidence>
<gene>
    <name evidence="2" type="ORF">OKJ48_20670</name>
</gene>
<sequence>MAVGATTAAKAMLVEGETLTTFKRRVDALLSDLENSKAAPKSIANGAMPGGRLGAFDEADALHSAYTRVHHQLENLSKMLALQIEGLVVTVDASKTGYDNLDDDVRARLNRIRTEADALAPRGAKSPHGTPHGSPDAPASGEPAPKATDSEAGGL</sequence>
<name>A0ABU6CD69_9ACTN</name>
<dbReference type="Proteomes" id="UP001352223">
    <property type="component" value="Unassembled WGS sequence"/>
</dbReference>
<organism evidence="2 3">
    <name type="scientific">Streptomyces kunmingensis</name>
    <dbReference type="NCBI Taxonomy" id="68225"/>
    <lineage>
        <taxon>Bacteria</taxon>
        <taxon>Bacillati</taxon>
        <taxon>Actinomycetota</taxon>
        <taxon>Actinomycetes</taxon>
        <taxon>Kitasatosporales</taxon>
        <taxon>Streptomycetaceae</taxon>
        <taxon>Streptomyces</taxon>
    </lineage>
</organism>
<dbReference type="EMBL" id="JAOZYB010000166">
    <property type="protein sequence ID" value="MEB3962647.1"/>
    <property type="molecule type" value="Genomic_DNA"/>
</dbReference>
<evidence type="ECO:0008006" key="4">
    <source>
        <dbReference type="Google" id="ProtNLM"/>
    </source>
</evidence>
<feature type="region of interest" description="Disordered" evidence="1">
    <location>
        <begin position="114"/>
        <end position="155"/>
    </location>
</feature>
<evidence type="ECO:0000313" key="2">
    <source>
        <dbReference type="EMBL" id="MEB3962647.1"/>
    </source>
</evidence>
<protein>
    <recommendedName>
        <fullName evidence="4">Conjugal transfer protein TraB</fullName>
    </recommendedName>
</protein>